<evidence type="ECO:0000313" key="9">
    <source>
        <dbReference type="Proteomes" id="UP000196158"/>
    </source>
</evidence>
<evidence type="ECO:0000256" key="6">
    <source>
        <dbReference type="SAM" id="MobiDB-lite"/>
    </source>
</evidence>
<dbReference type="GO" id="GO:0006412">
    <property type="term" value="P:translation"/>
    <property type="evidence" value="ECO:0007669"/>
    <property type="project" value="UniProtKB-KW"/>
</dbReference>
<accession>A0A1X7QYG4</accession>
<evidence type="ECO:0000256" key="5">
    <source>
        <dbReference type="ARBA" id="ARBA00033107"/>
    </source>
</evidence>
<organism evidence="8 9">
    <name type="scientific">Maudiozyma saulgeensis</name>
    <dbReference type="NCBI Taxonomy" id="1789683"/>
    <lineage>
        <taxon>Eukaryota</taxon>
        <taxon>Fungi</taxon>
        <taxon>Dikarya</taxon>
        <taxon>Ascomycota</taxon>
        <taxon>Saccharomycotina</taxon>
        <taxon>Saccharomycetes</taxon>
        <taxon>Saccharomycetales</taxon>
        <taxon>Saccharomycetaceae</taxon>
        <taxon>Maudiozyma</taxon>
    </lineage>
</organism>
<dbReference type="GO" id="GO:0043023">
    <property type="term" value="F:ribosomal large subunit binding"/>
    <property type="evidence" value="ECO:0007669"/>
    <property type="project" value="TreeGrafter"/>
</dbReference>
<dbReference type="SUPFAM" id="SSF55194">
    <property type="entry name" value="Ribosome recycling factor, RRF"/>
    <property type="match status" value="1"/>
</dbReference>
<evidence type="ECO:0000313" key="8">
    <source>
        <dbReference type="EMBL" id="SMN18458.1"/>
    </source>
</evidence>
<dbReference type="Gene3D" id="1.10.132.20">
    <property type="entry name" value="Ribosome-recycling factor"/>
    <property type="match status" value="1"/>
</dbReference>
<sequence>MLKCLRFTPTQTRYFYKSSILSKKKPSKGSSKNKKDETTNGASDEEEVILIDVKQYVNEANDRYSQTLELLKKRLNEAKQGKTNPQIFDQLKFPNGSVFTEMASTSARGKNSLLVTVFDPKETKNVISLIMGANLNLNPERIPNNEQQLKIALPPPTKESRLELAKSLKQITEDFKNSISFKYSLGFIRRDILNKMKSFNKKENEVTKVLKTLENTHKDYVNKLQDQLKQAEKSVMN</sequence>
<evidence type="ECO:0000256" key="4">
    <source>
        <dbReference type="ARBA" id="ARBA00024909"/>
    </source>
</evidence>
<keyword evidence="9" id="KW-1185">Reference proteome</keyword>
<keyword evidence="3" id="KW-0648">Protein biosynthesis</keyword>
<dbReference type="AlphaFoldDB" id="A0A1X7QYG4"/>
<dbReference type="PANTHER" id="PTHR20982:SF3">
    <property type="entry name" value="MITOCHONDRIAL RIBOSOME RECYCLING FACTOR PSEUDO 1"/>
    <property type="match status" value="1"/>
</dbReference>
<dbReference type="Proteomes" id="UP000196158">
    <property type="component" value="Unassembled WGS sequence"/>
</dbReference>
<dbReference type="STRING" id="1789683.A0A1X7QYG4"/>
<dbReference type="InterPro" id="IPR036191">
    <property type="entry name" value="RRF_sf"/>
</dbReference>
<name>A0A1X7QYG4_9SACH</name>
<evidence type="ECO:0000256" key="3">
    <source>
        <dbReference type="ARBA" id="ARBA00022917"/>
    </source>
</evidence>
<evidence type="ECO:0000256" key="1">
    <source>
        <dbReference type="ARBA" id="ARBA00005912"/>
    </source>
</evidence>
<feature type="domain" description="Ribosome recycling factor" evidence="7">
    <location>
        <begin position="71"/>
        <end position="236"/>
    </location>
</feature>
<dbReference type="GO" id="GO:0005739">
    <property type="term" value="C:mitochondrion"/>
    <property type="evidence" value="ECO:0007669"/>
    <property type="project" value="TreeGrafter"/>
</dbReference>
<dbReference type="InterPro" id="IPR002661">
    <property type="entry name" value="Ribosome_recyc_fac"/>
</dbReference>
<dbReference type="OrthoDB" id="407355at2759"/>
<feature type="region of interest" description="Disordered" evidence="6">
    <location>
        <begin position="23"/>
        <end position="43"/>
    </location>
</feature>
<dbReference type="PANTHER" id="PTHR20982">
    <property type="entry name" value="RIBOSOME RECYCLING FACTOR"/>
    <property type="match status" value="1"/>
</dbReference>
<comment type="function">
    <text evidence="4">Necessary for protein synthesis in mitochondria. Functions as a ribosome recycling factor in mitochondria.</text>
</comment>
<dbReference type="EMBL" id="FXLY01000002">
    <property type="protein sequence ID" value="SMN18458.1"/>
    <property type="molecule type" value="Genomic_DNA"/>
</dbReference>
<reference evidence="8 9" key="1">
    <citation type="submission" date="2017-04" db="EMBL/GenBank/DDBJ databases">
        <authorList>
            <person name="Afonso C.L."/>
            <person name="Miller P.J."/>
            <person name="Scott M.A."/>
            <person name="Spackman E."/>
            <person name="Goraichik I."/>
            <person name="Dimitrov K.M."/>
            <person name="Suarez D.L."/>
            <person name="Swayne D.E."/>
        </authorList>
    </citation>
    <scope>NUCLEOTIDE SEQUENCE [LARGE SCALE GENOMIC DNA]</scope>
</reference>
<evidence type="ECO:0000259" key="7">
    <source>
        <dbReference type="Pfam" id="PF01765"/>
    </source>
</evidence>
<proteinExistence type="inferred from homology"/>
<gene>
    <name evidence="8" type="ORF">KASA_0Q09405G</name>
</gene>
<dbReference type="Pfam" id="PF01765">
    <property type="entry name" value="RRF"/>
    <property type="match status" value="1"/>
</dbReference>
<dbReference type="Gene3D" id="3.30.1360.40">
    <property type="match status" value="1"/>
</dbReference>
<comment type="similarity">
    <text evidence="1">Belongs to the RRF family.</text>
</comment>
<protein>
    <recommendedName>
        <fullName evidence="2">Ribosome-recycling factor, mitochondrial</fullName>
    </recommendedName>
    <alternativeName>
        <fullName evidence="5">Ribosome-releasing factor, mitochondrial</fullName>
    </alternativeName>
</protein>
<evidence type="ECO:0000256" key="2">
    <source>
        <dbReference type="ARBA" id="ARBA00020581"/>
    </source>
</evidence>
<dbReference type="InterPro" id="IPR023584">
    <property type="entry name" value="Ribosome_recyc_fac_dom"/>
</dbReference>